<dbReference type="Proteomes" id="UP000287306">
    <property type="component" value="Unassembled WGS sequence"/>
</dbReference>
<organism evidence="3 8">
    <name type="scientific">Thermus scotoductus</name>
    <dbReference type="NCBI Taxonomy" id="37636"/>
    <lineage>
        <taxon>Bacteria</taxon>
        <taxon>Thermotogati</taxon>
        <taxon>Deinococcota</taxon>
        <taxon>Deinococci</taxon>
        <taxon>Thermales</taxon>
        <taxon>Thermaceae</taxon>
        <taxon>Thermus</taxon>
    </lineage>
</organism>
<evidence type="ECO:0000313" key="9">
    <source>
        <dbReference type="Proteomes" id="UP000288051"/>
    </source>
</evidence>
<evidence type="ECO:0000313" key="5">
    <source>
        <dbReference type="EMBL" id="RTI11568.1"/>
    </source>
</evidence>
<dbReference type="EMBL" id="PEMG01000043">
    <property type="protein sequence ID" value="RTI11568.1"/>
    <property type="molecule type" value="Genomic_DNA"/>
</dbReference>
<proteinExistence type="predicted"/>
<dbReference type="Proteomes" id="UP000288082">
    <property type="component" value="Unassembled WGS sequence"/>
</dbReference>
<dbReference type="EMBL" id="PELY01000058">
    <property type="protein sequence ID" value="RTH27734.1"/>
    <property type="molecule type" value="Genomic_DNA"/>
</dbReference>
<dbReference type="EMBL" id="PEMN01000058">
    <property type="protein sequence ID" value="RTI19793.1"/>
    <property type="molecule type" value="Genomic_DNA"/>
</dbReference>
<dbReference type="RefSeq" id="WP_038031633.1">
    <property type="nucleotide sequence ID" value="NZ_PELM01000480.1"/>
</dbReference>
<dbReference type="Proteomes" id="UP000287173">
    <property type="component" value="Unassembled WGS sequence"/>
</dbReference>
<keyword evidence="1" id="KW-0812">Transmembrane</keyword>
<sequence>MRLHPKRDGNPRRFFLVLLLFSLLALGGVILLAAREDPESLPLLLGILLVDLFLMGGLLYWLMGFPQRLFYELNGPVLVIHHPLGRRTIHRSEVAEVRLLTFALPWWTLQGEVSMPGYHRKRLRLEGLSVEALVGARRGEGVLLVLKNGSGLLLNPEDPLPLLKWKEVA</sequence>
<keyword evidence="1" id="KW-0472">Membrane</keyword>
<evidence type="ECO:0000313" key="3">
    <source>
        <dbReference type="EMBL" id="RTH27734.1"/>
    </source>
</evidence>
<evidence type="ECO:0000256" key="1">
    <source>
        <dbReference type="SAM" id="Phobius"/>
    </source>
</evidence>
<keyword evidence="1" id="KW-1133">Transmembrane helix</keyword>
<evidence type="ECO:0000313" key="11">
    <source>
        <dbReference type="Proteomes" id="UP000288082"/>
    </source>
</evidence>
<evidence type="ECO:0000313" key="6">
    <source>
        <dbReference type="EMBL" id="RTI19793.1"/>
    </source>
</evidence>
<reference evidence="7 8" key="1">
    <citation type="journal article" date="2019" name="Extremophiles">
        <title>Biogeography of thermophiles and predominance of Thermus scotoductus in domestic water heaters.</title>
        <authorList>
            <person name="Wilpiszeski R.L."/>
            <person name="Zhang Z."/>
            <person name="House C.H."/>
        </authorList>
    </citation>
    <scope>NUCLEOTIDE SEQUENCE [LARGE SCALE GENOMIC DNA]</scope>
    <source>
        <strain evidence="6 10">10_S10</strain>
        <strain evidence="5 7">17_S17</strain>
        <strain evidence="4 9">24_S24</strain>
        <strain evidence="3 8">25_S25</strain>
        <strain evidence="2 11">38_S38</strain>
    </source>
</reference>
<evidence type="ECO:0000313" key="4">
    <source>
        <dbReference type="EMBL" id="RTH37820.1"/>
    </source>
</evidence>
<accession>A0A430S243</accession>
<dbReference type="Proteomes" id="UP000288073">
    <property type="component" value="Unassembled WGS sequence"/>
</dbReference>
<evidence type="ECO:0000313" key="7">
    <source>
        <dbReference type="Proteomes" id="UP000287173"/>
    </source>
</evidence>
<gene>
    <name evidence="6" type="ORF">CSW23_02715</name>
    <name evidence="5" type="ORF">CSW30_02265</name>
    <name evidence="4" type="ORF">CSW37_05885</name>
    <name evidence="3" type="ORF">CSW38_02715</name>
    <name evidence="2" type="ORF">CSW50_13805</name>
</gene>
<dbReference type="Proteomes" id="UP000288051">
    <property type="component" value="Unassembled WGS sequence"/>
</dbReference>
<dbReference type="EMBL" id="PELZ01000156">
    <property type="protein sequence ID" value="RTH37820.1"/>
    <property type="molecule type" value="Genomic_DNA"/>
</dbReference>
<dbReference type="AlphaFoldDB" id="A0A430S243"/>
<feature type="transmembrane region" description="Helical" evidence="1">
    <location>
        <begin position="43"/>
        <end position="63"/>
    </location>
</feature>
<protein>
    <recommendedName>
        <fullName evidence="12">Bacterial Pleckstrin homology domain-containing protein</fullName>
    </recommendedName>
</protein>
<evidence type="ECO:0008006" key="12">
    <source>
        <dbReference type="Google" id="ProtNLM"/>
    </source>
</evidence>
<evidence type="ECO:0000313" key="2">
    <source>
        <dbReference type="EMBL" id="RTG98997.1"/>
    </source>
</evidence>
<comment type="caution">
    <text evidence="3">The sequence shown here is derived from an EMBL/GenBank/DDBJ whole genome shotgun (WGS) entry which is preliminary data.</text>
</comment>
<evidence type="ECO:0000313" key="10">
    <source>
        <dbReference type="Proteomes" id="UP000288073"/>
    </source>
</evidence>
<name>A0A430S243_THESC</name>
<evidence type="ECO:0000313" key="8">
    <source>
        <dbReference type="Proteomes" id="UP000287306"/>
    </source>
</evidence>
<dbReference type="EMBL" id="PELM01000480">
    <property type="protein sequence ID" value="RTG98997.1"/>
    <property type="molecule type" value="Genomic_DNA"/>
</dbReference>